<feature type="domain" description="EF-hand" evidence="20">
    <location>
        <begin position="410"/>
        <end position="445"/>
    </location>
</feature>
<dbReference type="SUPFAM" id="SSF56112">
    <property type="entry name" value="Protein kinase-like (PK-like)"/>
    <property type="match status" value="1"/>
</dbReference>
<dbReference type="InterPro" id="IPR000719">
    <property type="entry name" value="Prot_kinase_dom"/>
</dbReference>
<dbReference type="InterPro" id="IPR011992">
    <property type="entry name" value="EF-hand-dom_pair"/>
</dbReference>
<keyword evidence="8" id="KW-0677">Repeat</keyword>
<evidence type="ECO:0000256" key="4">
    <source>
        <dbReference type="ARBA" id="ARBA00022553"/>
    </source>
</evidence>
<keyword evidence="22" id="KW-1185">Reference proteome</keyword>
<dbReference type="Proteomes" id="UP001454036">
    <property type="component" value="Unassembled WGS sequence"/>
</dbReference>
<dbReference type="SMART" id="SM00220">
    <property type="entry name" value="S_TKc"/>
    <property type="match status" value="1"/>
</dbReference>
<evidence type="ECO:0000256" key="2">
    <source>
        <dbReference type="ARBA" id="ARBA00012513"/>
    </source>
</evidence>
<evidence type="ECO:0000256" key="3">
    <source>
        <dbReference type="ARBA" id="ARBA00022527"/>
    </source>
</evidence>
<comment type="catalytic activity">
    <reaction evidence="15">
        <text>L-threonyl-[protein] + ATP = O-phospho-L-threonyl-[protein] + ADP + H(+)</text>
        <dbReference type="Rhea" id="RHEA:46608"/>
        <dbReference type="Rhea" id="RHEA-COMP:11060"/>
        <dbReference type="Rhea" id="RHEA-COMP:11605"/>
        <dbReference type="ChEBI" id="CHEBI:15378"/>
        <dbReference type="ChEBI" id="CHEBI:30013"/>
        <dbReference type="ChEBI" id="CHEBI:30616"/>
        <dbReference type="ChEBI" id="CHEBI:61977"/>
        <dbReference type="ChEBI" id="CHEBI:456216"/>
        <dbReference type="EC" id="2.7.11.1"/>
    </reaction>
</comment>
<keyword evidence="9 17" id="KW-0547">Nucleotide-binding</keyword>
<keyword evidence="3 21" id="KW-0723">Serine/threonine-protein kinase</keyword>
<dbReference type="InterPro" id="IPR011009">
    <property type="entry name" value="Kinase-like_dom_sf"/>
</dbReference>
<evidence type="ECO:0000256" key="5">
    <source>
        <dbReference type="ARBA" id="ARBA00022679"/>
    </source>
</evidence>
<dbReference type="EMBL" id="BAABME010015581">
    <property type="protein sequence ID" value="GAA0141937.1"/>
    <property type="molecule type" value="Genomic_DNA"/>
</dbReference>
<protein>
    <recommendedName>
        <fullName evidence="2">non-specific serine/threonine protein kinase</fullName>
        <ecNumber evidence="2">2.7.11.1</ecNumber>
    </recommendedName>
</protein>
<dbReference type="PANTHER" id="PTHR24349">
    <property type="entry name" value="SERINE/THREONINE-PROTEIN KINASE"/>
    <property type="match status" value="1"/>
</dbReference>
<evidence type="ECO:0000259" key="20">
    <source>
        <dbReference type="PROSITE" id="PS50222"/>
    </source>
</evidence>
<dbReference type="Gene3D" id="1.10.238.10">
    <property type="entry name" value="EF-hand"/>
    <property type="match status" value="1"/>
</dbReference>
<keyword evidence="12 17" id="KW-0067">ATP-binding</keyword>
<evidence type="ECO:0000256" key="9">
    <source>
        <dbReference type="ARBA" id="ARBA00022741"/>
    </source>
</evidence>
<dbReference type="Gene3D" id="1.10.510.10">
    <property type="entry name" value="Transferase(Phosphotransferase) domain 1"/>
    <property type="match status" value="1"/>
</dbReference>
<evidence type="ECO:0000256" key="15">
    <source>
        <dbReference type="ARBA" id="ARBA00047899"/>
    </source>
</evidence>
<evidence type="ECO:0000256" key="1">
    <source>
        <dbReference type="ARBA" id="ARBA00005354"/>
    </source>
</evidence>
<dbReference type="PROSITE" id="PS50222">
    <property type="entry name" value="EF_HAND_2"/>
    <property type="match status" value="4"/>
</dbReference>
<evidence type="ECO:0000313" key="22">
    <source>
        <dbReference type="Proteomes" id="UP001454036"/>
    </source>
</evidence>
<dbReference type="InterPro" id="IPR002048">
    <property type="entry name" value="EF_hand_dom"/>
</dbReference>
<dbReference type="GO" id="GO:0004674">
    <property type="term" value="F:protein serine/threonine kinase activity"/>
    <property type="evidence" value="ECO:0007669"/>
    <property type="project" value="UniProtKB-KW"/>
</dbReference>
<keyword evidence="11" id="KW-0106">Calcium</keyword>
<evidence type="ECO:0000313" key="21">
    <source>
        <dbReference type="EMBL" id="GAA0141937.1"/>
    </source>
</evidence>
<keyword evidence="6" id="KW-0519">Myristate</keyword>
<comment type="catalytic activity">
    <reaction evidence="16">
        <text>L-seryl-[protein] + ATP = O-phospho-L-seryl-[protein] + ADP + H(+)</text>
        <dbReference type="Rhea" id="RHEA:17989"/>
        <dbReference type="Rhea" id="RHEA-COMP:9863"/>
        <dbReference type="Rhea" id="RHEA-COMP:11604"/>
        <dbReference type="ChEBI" id="CHEBI:15378"/>
        <dbReference type="ChEBI" id="CHEBI:29999"/>
        <dbReference type="ChEBI" id="CHEBI:30616"/>
        <dbReference type="ChEBI" id="CHEBI:83421"/>
        <dbReference type="ChEBI" id="CHEBI:456216"/>
        <dbReference type="EC" id="2.7.11.1"/>
    </reaction>
</comment>
<dbReference type="CDD" id="cd05117">
    <property type="entry name" value="STKc_CAMK"/>
    <property type="match status" value="1"/>
</dbReference>
<keyword evidence="13" id="KW-0449">Lipoprotein</keyword>
<keyword evidence="4" id="KW-0597">Phosphoprotein</keyword>
<evidence type="ECO:0000256" key="10">
    <source>
        <dbReference type="ARBA" id="ARBA00022777"/>
    </source>
</evidence>
<dbReference type="AlphaFoldDB" id="A0AAV3NRE8"/>
<dbReference type="SUPFAM" id="SSF47473">
    <property type="entry name" value="EF-hand"/>
    <property type="match status" value="1"/>
</dbReference>
<evidence type="ECO:0000259" key="19">
    <source>
        <dbReference type="PROSITE" id="PS50011"/>
    </source>
</evidence>
<keyword evidence="5" id="KW-0808">Transferase</keyword>
<feature type="domain" description="EF-hand" evidence="20">
    <location>
        <begin position="446"/>
        <end position="481"/>
    </location>
</feature>
<comment type="similarity">
    <text evidence="14">Belongs to the protein kinase superfamily. Ser/Thr protein kinase family. CDPK subfamily.</text>
</comment>
<gene>
    <name evidence="21" type="ORF">LIER_35480</name>
</gene>
<accession>A0AAV3NRE8</accession>
<evidence type="ECO:0000256" key="16">
    <source>
        <dbReference type="ARBA" id="ARBA00048679"/>
    </source>
</evidence>
<feature type="domain" description="Protein kinase" evidence="19">
    <location>
        <begin position="73"/>
        <end position="331"/>
    </location>
</feature>
<dbReference type="Gene3D" id="3.30.200.20">
    <property type="entry name" value="Phosphorylase Kinase, domain 1"/>
    <property type="match status" value="1"/>
</dbReference>
<dbReference type="InterPro" id="IPR050205">
    <property type="entry name" value="CDPK_Ser/Thr_kinases"/>
</dbReference>
<dbReference type="InterPro" id="IPR018247">
    <property type="entry name" value="EF_Hand_1_Ca_BS"/>
</dbReference>
<dbReference type="PROSITE" id="PS00107">
    <property type="entry name" value="PROTEIN_KINASE_ATP"/>
    <property type="match status" value="1"/>
</dbReference>
<name>A0AAV3NRE8_LITER</name>
<dbReference type="GO" id="GO:0005524">
    <property type="term" value="F:ATP binding"/>
    <property type="evidence" value="ECO:0007669"/>
    <property type="project" value="UniProtKB-UniRule"/>
</dbReference>
<organism evidence="21 22">
    <name type="scientific">Lithospermum erythrorhizon</name>
    <name type="common">Purple gromwell</name>
    <name type="synonym">Lithospermum officinale var. erythrorhizon</name>
    <dbReference type="NCBI Taxonomy" id="34254"/>
    <lineage>
        <taxon>Eukaryota</taxon>
        <taxon>Viridiplantae</taxon>
        <taxon>Streptophyta</taxon>
        <taxon>Embryophyta</taxon>
        <taxon>Tracheophyta</taxon>
        <taxon>Spermatophyta</taxon>
        <taxon>Magnoliopsida</taxon>
        <taxon>eudicotyledons</taxon>
        <taxon>Gunneridae</taxon>
        <taxon>Pentapetalae</taxon>
        <taxon>asterids</taxon>
        <taxon>lamiids</taxon>
        <taxon>Boraginales</taxon>
        <taxon>Boraginaceae</taxon>
        <taxon>Boraginoideae</taxon>
        <taxon>Lithospermeae</taxon>
        <taxon>Lithospermum</taxon>
    </lineage>
</organism>
<feature type="compositionally biased region" description="Low complexity" evidence="18">
    <location>
        <begin position="1"/>
        <end position="11"/>
    </location>
</feature>
<reference evidence="21 22" key="1">
    <citation type="submission" date="2024-01" db="EMBL/GenBank/DDBJ databases">
        <title>The complete chloroplast genome sequence of Lithospermum erythrorhizon: insights into the phylogenetic relationship among Boraginaceae species and the maternal lineages of purple gromwells.</title>
        <authorList>
            <person name="Okada T."/>
            <person name="Watanabe K."/>
        </authorList>
    </citation>
    <scope>NUCLEOTIDE SEQUENCE [LARGE SCALE GENOMIC DNA]</scope>
</reference>
<evidence type="ECO:0000256" key="12">
    <source>
        <dbReference type="ARBA" id="ARBA00022840"/>
    </source>
</evidence>
<feature type="region of interest" description="Disordered" evidence="18">
    <location>
        <begin position="1"/>
        <end position="56"/>
    </location>
</feature>
<dbReference type="FunFam" id="1.10.238.10:FF:000015">
    <property type="entry name" value="Calcium-dependent protein kinase 1"/>
    <property type="match status" value="1"/>
</dbReference>
<dbReference type="FunFam" id="3.30.200.20:FF:000004">
    <property type="entry name" value="Calcium-dependent protein kinase 1"/>
    <property type="match status" value="1"/>
</dbReference>
<dbReference type="SMART" id="SM00054">
    <property type="entry name" value="EFh"/>
    <property type="match status" value="4"/>
</dbReference>
<dbReference type="Pfam" id="PF00069">
    <property type="entry name" value="Pkinase"/>
    <property type="match status" value="1"/>
</dbReference>
<evidence type="ECO:0000256" key="17">
    <source>
        <dbReference type="PROSITE-ProRule" id="PRU10141"/>
    </source>
</evidence>
<dbReference type="EC" id="2.7.11.1" evidence="2"/>
<keyword evidence="7" id="KW-0479">Metal-binding</keyword>
<dbReference type="GO" id="GO:0005509">
    <property type="term" value="F:calcium ion binding"/>
    <property type="evidence" value="ECO:0007669"/>
    <property type="project" value="InterPro"/>
</dbReference>
<evidence type="ECO:0000256" key="7">
    <source>
        <dbReference type="ARBA" id="ARBA00022723"/>
    </source>
</evidence>
<feature type="domain" description="EF-hand" evidence="20">
    <location>
        <begin position="374"/>
        <end position="409"/>
    </location>
</feature>
<evidence type="ECO:0000256" key="6">
    <source>
        <dbReference type="ARBA" id="ARBA00022707"/>
    </source>
</evidence>
<feature type="binding site" evidence="17">
    <location>
        <position position="102"/>
    </location>
    <ligand>
        <name>ATP</name>
        <dbReference type="ChEBI" id="CHEBI:30616"/>
    </ligand>
</feature>
<evidence type="ECO:0000256" key="8">
    <source>
        <dbReference type="ARBA" id="ARBA00022737"/>
    </source>
</evidence>
<feature type="domain" description="EF-hand" evidence="20">
    <location>
        <begin position="482"/>
        <end position="516"/>
    </location>
</feature>
<evidence type="ECO:0000256" key="14">
    <source>
        <dbReference type="ARBA" id="ARBA00024334"/>
    </source>
</evidence>
<dbReference type="Pfam" id="PF13499">
    <property type="entry name" value="EF-hand_7"/>
    <property type="match status" value="2"/>
</dbReference>
<sequence length="521" mass="58224">MGVCLSKNNPGGSKGNGNQRSEAGNGANHAQIEYSKSPGFDGPFPQKAPVSPKPVHNPNTILGGVYEDIKAFYTLGKELGRGQFGVTYLCTKIDNGQKYACKSISKKKLVTKSDKDDMRREVQIMQHLSGQPNIVEFKGAYEDKNNVHLVMELCAGGELFDRIIAQGHYTEKAAASLCRSIVNVVHVCHFMGVMHRDLKPENFLLADKSQNAALKATDFGLSMFIQEGKIYKDIVGSAYYVAPEVLRRKYGKEIDIWSAGVMLYILLCGVPPFWAENERGIFDAILKGHIDFESEPWPSISYSAKDLVRRMLKHDPKQRITAAEVLEHPWIREGGDASDKPIDSAVLSRMKQFRAMNKLKKLALKVIAENLSTEEIQGLKAMFQNMDTDGSGTITYEELKSGLARLGSKLTEAEVEQLMEAADVDGNGTIDYIEFITATMHRHKLEREEHLYKAFQYFDKDNSGFITMDELESAMKEYGIGDDATIEEIISEVDTDNDGRINYEEFCNMMKSGSTQQGKLF</sequence>
<evidence type="ECO:0000256" key="11">
    <source>
        <dbReference type="ARBA" id="ARBA00022837"/>
    </source>
</evidence>
<comment type="caution">
    <text evidence="21">The sequence shown here is derived from an EMBL/GenBank/DDBJ whole genome shotgun (WGS) entry which is preliminary data.</text>
</comment>
<evidence type="ECO:0000256" key="18">
    <source>
        <dbReference type="SAM" id="MobiDB-lite"/>
    </source>
</evidence>
<dbReference type="PROSITE" id="PS50011">
    <property type="entry name" value="PROTEIN_KINASE_DOM"/>
    <property type="match status" value="1"/>
</dbReference>
<dbReference type="InterPro" id="IPR008271">
    <property type="entry name" value="Ser/Thr_kinase_AS"/>
</dbReference>
<dbReference type="FunFam" id="1.10.510.10:FF:000056">
    <property type="entry name" value="calcium-dependent protein kinase 1"/>
    <property type="match status" value="1"/>
</dbReference>
<keyword evidence="10 21" id="KW-0418">Kinase</keyword>
<comment type="similarity">
    <text evidence="1">Belongs to the protein kinase superfamily. CAMK Ser/Thr protein kinase family. CaMK subfamily.</text>
</comment>
<proteinExistence type="inferred from homology"/>
<dbReference type="InterPro" id="IPR017441">
    <property type="entry name" value="Protein_kinase_ATP_BS"/>
</dbReference>
<evidence type="ECO:0000256" key="13">
    <source>
        <dbReference type="ARBA" id="ARBA00023288"/>
    </source>
</evidence>
<dbReference type="PROSITE" id="PS00108">
    <property type="entry name" value="PROTEIN_KINASE_ST"/>
    <property type="match status" value="1"/>
</dbReference>
<dbReference type="PROSITE" id="PS00018">
    <property type="entry name" value="EF_HAND_1"/>
    <property type="match status" value="4"/>
</dbReference>